<keyword evidence="3" id="KW-0328">Glycosyltransferase</keyword>
<keyword evidence="1" id="KW-0812">Transmembrane</keyword>
<dbReference type="Gene3D" id="3.90.550.10">
    <property type="entry name" value="Spore Coat Polysaccharide Biosynthesis Protein SpsA, Chain A"/>
    <property type="match status" value="1"/>
</dbReference>
<dbReference type="PANTHER" id="PTHR43179:SF7">
    <property type="entry name" value="RHAMNOSYLTRANSFERASE WBBL"/>
    <property type="match status" value="1"/>
</dbReference>
<sequence>MTIDVSIIIVNYNTYDLVLQCIESVLKHTKNITFEIIVVDNNSPNRNIEQLNLIYPQVTLVLNENNSGFGIANNIGNKVAKGQFIFLLNSDTIVIDNSIYVLYKFMVENKNAGACGGNLCDIDLEPATSFTRFMPSLLSDIDYLFFNILSKLIYGNNINYCYDKLPIKINGNISGADLMISKKLFDELGGFDENFFMYYEETDLLFRVRQKNYETFIVPKSKIIHLEGASEAVKEIKLDWTYESKKKYYLKNKTKIGLIVSDFIFYLTILQRLFVFKLIGKKEKFNYWLIFYHWFRRK</sequence>
<evidence type="ECO:0000313" key="3">
    <source>
        <dbReference type="EMBL" id="WHP04496.1"/>
    </source>
</evidence>
<dbReference type="GO" id="GO:0016757">
    <property type="term" value="F:glycosyltransferase activity"/>
    <property type="evidence" value="ECO:0007669"/>
    <property type="project" value="UniProtKB-KW"/>
</dbReference>
<feature type="domain" description="Glycosyltransferase 2-like" evidence="2">
    <location>
        <begin position="6"/>
        <end position="120"/>
    </location>
</feature>
<dbReference type="Pfam" id="PF00535">
    <property type="entry name" value="Glycos_transf_2"/>
    <property type="match status" value="1"/>
</dbReference>
<dbReference type="RefSeq" id="WP_283266184.1">
    <property type="nucleotide sequence ID" value="NZ_CP125669.1"/>
</dbReference>
<organism evidence="3 4">
    <name type="scientific">Acinetobacter corruptisaponis</name>
    <dbReference type="NCBI Taxonomy" id="3045147"/>
    <lineage>
        <taxon>Bacteria</taxon>
        <taxon>Pseudomonadati</taxon>
        <taxon>Pseudomonadota</taxon>
        <taxon>Gammaproteobacteria</taxon>
        <taxon>Moraxellales</taxon>
        <taxon>Moraxellaceae</taxon>
        <taxon>Acinetobacter</taxon>
    </lineage>
</organism>
<reference evidence="3 4" key="1">
    <citation type="submission" date="2023-05" db="EMBL/GenBank/DDBJ databases">
        <title>The complete genome of Acinetobacter sp. nov KCTC 92772.</title>
        <authorList>
            <person name="Zhou G."/>
        </authorList>
    </citation>
    <scope>NUCLEOTIDE SEQUENCE [LARGE SCALE GENOMIC DNA]</scope>
    <source>
        <strain evidence="3 4">KCTC 92772</strain>
    </source>
</reference>
<dbReference type="EMBL" id="CP125669">
    <property type="protein sequence ID" value="WHP04496.1"/>
    <property type="molecule type" value="Genomic_DNA"/>
</dbReference>
<name>A0ABY8RZS5_9GAMM</name>
<accession>A0ABY8RZS5</accession>
<evidence type="ECO:0000256" key="1">
    <source>
        <dbReference type="SAM" id="Phobius"/>
    </source>
</evidence>
<keyword evidence="1" id="KW-0472">Membrane</keyword>
<gene>
    <name evidence="3" type="ORF">QLH32_10485</name>
</gene>
<protein>
    <submittedName>
        <fullName evidence="3">Glycosyltransferase family 2 protein</fullName>
        <ecNumber evidence="3">2.4.-.-</ecNumber>
    </submittedName>
</protein>
<dbReference type="EC" id="2.4.-.-" evidence="3"/>
<dbReference type="SUPFAM" id="SSF53448">
    <property type="entry name" value="Nucleotide-diphospho-sugar transferases"/>
    <property type="match status" value="1"/>
</dbReference>
<keyword evidence="3" id="KW-0808">Transferase</keyword>
<keyword evidence="1" id="KW-1133">Transmembrane helix</keyword>
<feature type="transmembrane region" description="Helical" evidence="1">
    <location>
        <begin position="256"/>
        <end position="275"/>
    </location>
</feature>
<keyword evidence="4" id="KW-1185">Reference proteome</keyword>
<dbReference type="InterPro" id="IPR029044">
    <property type="entry name" value="Nucleotide-diphossugar_trans"/>
</dbReference>
<proteinExistence type="predicted"/>
<evidence type="ECO:0000313" key="4">
    <source>
        <dbReference type="Proteomes" id="UP001229836"/>
    </source>
</evidence>
<evidence type="ECO:0000259" key="2">
    <source>
        <dbReference type="Pfam" id="PF00535"/>
    </source>
</evidence>
<dbReference type="CDD" id="cd04186">
    <property type="entry name" value="GT_2_like_c"/>
    <property type="match status" value="1"/>
</dbReference>
<dbReference type="Proteomes" id="UP001229836">
    <property type="component" value="Chromosome"/>
</dbReference>
<dbReference type="PANTHER" id="PTHR43179">
    <property type="entry name" value="RHAMNOSYLTRANSFERASE WBBL"/>
    <property type="match status" value="1"/>
</dbReference>
<dbReference type="InterPro" id="IPR001173">
    <property type="entry name" value="Glyco_trans_2-like"/>
</dbReference>